<accession>A0AAW9DRD9</accession>
<keyword evidence="4" id="KW-1185">Reference proteome</keyword>
<comment type="caution">
    <text evidence="3">The sequence shown here is derived from an EMBL/GenBank/DDBJ whole genome shotgun (WGS) entry which is preliminary data.</text>
</comment>
<evidence type="ECO:0000313" key="4">
    <source>
        <dbReference type="Proteomes" id="UP001279553"/>
    </source>
</evidence>
<evidence type="ECO:0000256" key="1">
    <source>
        <dbReference type="ARBA" id="ARBA00008984"/>
    </source>
</evidence>
<dbReference type="Proteomes" id="UP001279553">
    <property type="component" value="Unassembled WGS sequence"/>
</dbReference>
<dbReference type="SUPFAM" id="SSF64307">
    <property type="entry name" value="SirA-like"/>
    <property type="match status" value="1"/>
</dbReference>
<proteinExistence type="inferred from homology"/>
<dbReference type="InterPro" id="IPR036868">
    <property type="entry name" value="TusA-like_sf"/>
</dbReference>
<dbReference type="Pfam" id="PF01206">
    <property type="entry name" value="TusA"/>
    <property type="match status" value="1"/>
</dbReference>
<dbReference type="RefSeq" id="WP_319614199.1">
    <property type="nucleotide sequence ID" value="NZ_JAWXYB010000018.1"/>
</dbReference>
<organism evidence="3 4">
    <name type="scientific">Acidiphilium acidophilum</name>
    <name type="common">Thiobacillus acidophilus</name>
    <dbReference type="NCBI Taxonomy" id="76588"/>
    <lineage>
        <taxon>Bacteria</taxon>
        <taxon>Pseudomonadati</taxon>
        <taxon>Pseudomonadota</taxon>
        <taxon>Alphaproteobacteria</taxon>
        <taxon>Acetobacterales</taxon>
        <taxon>Acidocellaceae</taxon>
        <taxon>Acidiphilium</taxon>
    </lineage>
</organism>
<feature type="domain" description="UPF0033" evidence="2">
    <location>
        <begin position="5"/>
        <end position="72"/>
    </location>
</feature>
<evidence type="ECO:0000259" key="2">
    <source>
        <dbReference type="Pfam" id="PF01206"/>
    </source>
</evidence>
<dbReference type="EMBL" id="JAWXYB010000018">
    <property type="protein sequence ID" value="MDX5931275.1"/>
    <property type="molecule type" value="Genomic_DNA"/>
</dbReference>
<dbReference type="InterPro" id="IPR001455">
    <property type="entry name" value="TusA-like"/>
</dbReference>
<comment type="similarity">
    <text evidence="1">Belongs to the sulfur carrier protein TusA family.</text>
</comment>
<dbReference type="AlphaFoldDB" id="A0AAW9DRD9"/>
<dbReference type="PANTHER" id="PTHR33279:SF6">
    <property type="entry name" value="SULFUR CARRIER PROTEIN YEDF-RELATED"/>
    <property type="match status" value="1"/>
</dbReference>
<protein>
    <submittedName>
        <fullName evidence="3">Sulfurtransferase TusA family protein</fullName>
    </submittedName>
</protein>
<sequence>MADATLDAKYLKGPMPVLRAAKVLRGLTSGDKLRVLATDPGTVADFRDFCRENGHALISWSELKGVFSFTIRCTAPHSVEKAQI</sequence>
<name>A0AAW9DRD9_ACIAO</name>
<dbReference type="CDD" id="cd00291">
    <property type="entry name" value="SirA_YedF_YeeD"/>
    <property type="match status" value="1"/>
</dbReference>
<dbReference type="PANTHER" id="PTHR33279">
    <property type="entry name" value="SULFUR CARRIER PROTEIN YEDF-RELATED"/>
    <property type="match status" value="1"/>
</dbReference>
<reference evidence="3 4" key="1">
    <citation type="submission" date="2023-11" db="EMBL/GenBank/DDBJ databases">
        <title>MicrobeMod: A computational toolkit for identifying prokaryotic methylation and restriction-modification with nanopore sequencing.</title>
        <authorList>
            <person name="Crits-Christoph A."/>
            <person name="Kang S.C."/>
            <person name="Lee H."/>
            <person name="Ostrov N."/>
        </authorList>
    </citation>
    <scope>NUCLEOTIDE SEQUENCE [LARGE SCALE GENOMIC DNA]</scope>
    <source>
        <strain evidence="3 4">DSMZ 700</strain>
    </source>
</reference>
<gene>
    <name evidence="3" type="ORF">SIL87_10905</name>
</gene>
<dbReference type="Gene3D" id="3.30.110.40">
    <property type="entry name" value="TusA-like domain"/>
    <property type="match status" value="1"/>
</dbReference>
<evidence type="ECO:0000313" key="3">
    <source>
        <dbReference type="EMBL" id="MDX5931275.1"/>
    </source>
</evidence>